<evidence type="ECO:0000313" key="5">
    <source>
        <dbReference type="Proteomes" id="UP000292274"/>
    </source>
</evidence>
<keyword evidence="2" id="KW-0472">Membrane</keyword>
<feature type="compositionally biased region" description="Pro residues" evidence="1">
    <location>
        <begin position="74"/>
        <end position="83"/>
    </location>
</feature>
<comment type="caution">
    <text evidence="4">The sequence shown here is derived from an EMBL/GenBank/DDBJ whole genome shotgun (WGS) entry which is preliminary data.</text>
</comment>
<dbReference type="EMBL" id="SJJR01000002">
    <property type="protein sequence ID" value="TCB99950.1"/>
    <property type="molecule type" value="Genomic_DNA"/>
</dbReference>
<gene>
    <name evidence="4" type="ORF">E0H26_05300</name>
</gene>
<keyword evidence="2" id="KW-1133">Transmembrane helix</keyword>
<evidence type="ECO:0000256" key="2">
    <source>
        <dbReference type="SAM" id="Phobius"/>
    </source>
</evidence>
<organism evidence="4 5">
    <name type="scientific">Micromonospora zingiberis</name>
    <dbReference type="NCBI Taxonomy" id="2053011"/>
    <lineage>
        <taxon>Bacteria</taxon>
        <taxon>Bacillati</taxon>
        <taxon>Actinomycetota</taxon>
        <taxon>Actinomycetes</taxon>
        <taxon>Micromonosporales</taxon>
        <taxon>Micromonosporaceae</taxon>
        <taxon>Micromonospora</taxon>
    </lineage>
</organism>
<keyword evidence="5" id="KW-1185">Reference proteome</keyword>
<accession>A0A4R0GQU4</accession>
<reference evidence="4 5" key="1">
    <citation type="submission" date="2019-02" db="EMBL/GenBank/DDBJ databases">
        <title>Jishengella sp. nov., isolated from a root of Zingiber montanum.</title>
        <authorList>
            <person name="Kuncharoen N."/>
            <person name="Kudo T."/>
            <person name="Masahiro Y."/>
            <person name="Ohkuma M."/>
            <person name="Tanasupawat S."/>
        </authorList>
    </citation>
    <scope>NUCLEOTIDE SEQUENCE [LARGE SCALE GENOMIC DNA]</scope>
    <source>
        <strain evidence="4 5">PLAI 1-1</strain>
    </source>
</reference>
<sequence length="205" mass="22266">MSFSRWWTEATAALGDHLPLPLVALLLVLFTALVAAAWYTYPAWVPRRIPRPRRRRRPARSPRPATAGTADPSGAPPPQPTESPAPSAALADRLAAEGRYDEAVRERLRGMVRDLADRDVVRVRPGMTVTEIVTAATASRPPAGPPLTGAATIFAQVWYAQRPATADHDHRMREHAVGLRRLLTELPETTPDGRGAPDGAGELAR</sequence>
<protein>
    <submittedName>
        <fullName evidence="4">DUF4129 domain-containing protein</fullName>
    </submittedName>
</protein>
<evidence type="ECO:0000313" key="4">
    <source>
        <dbReference type="EMBL" id="TCB99950.1"/>
    </source>
</evidence>
<dbReference type="AlphaFoldDB" id="A0A4R0GQU4"/>
<keyword evidence="2" id="KW-0812">Transmembrane</keyword>
<evidence type="ECO:0000259" key="3">
    <source>
        <dbReference type="Pfam" id="PF13559"/>
    </source>
</evidence>
<feature type="region of interest" description="Disordered" evidence="1">
    <location>
        <begin position="183"/>
        <end position="205"/>
    </location>
</feature>
<name>A0A4R0GQU4_9ACTN</name>
<feature type="transmembrane region" description="Helical" evidence="2">
    <location>
        <begin position="20"/>
        <end position="45"/>
    </location>
</feature>
<proteinExistence type="predicted"/>
<evidence type="ECO:0000256" key="1">
    <source>
        <dbReference type="SAM" id="MobiDB-lite"/>
    </source>
</evidence>
<feature type="domain" description="Protein-glutamine gamma-glutamyltransferase-like C-terminal" evidence="3">
    <location>
        <begin position="108"/>
        <end position="174"/>
    </location>
</feature>
<dbReference type="Pfam" id="PF13559">
    <property type="entry name" value="DUF4129"/>
    <property type="match status" value="1"/>
</dbReference>
<feature type="region of interest" description="Disordered" evidence="1">
    <location>
        <begin position="52"/>
        <end position="88"/>
    </location>
</feature>
<dbReference type="Proteomes" id="UP000292274">
    <property type="component" value="Unassembled WGS sequence"/>
</dbReference>
<dbReference type="InterPro" id="IPR025403">
    <property type="entry name" value="TgpA-like_C"/>
</dbReference>
<dbReference type="RefSeq" id="WP_131301380.1">
    <property type="nucleotide sequence ID" value="NZ_SJJR01000002.1"/>
</dbReference>